<evidence type="ECO:0000256" key="6">
    <source>
        <dbReference type="SAM" id="Phobius"/>
    </source>
</evidence>
<feature type="transmembrane region" description="Helical" evidence="6">
    <location>
        <begin position="127"/>
        <end position="147"/>
    </location>
</feature>
<dbReference type="Gene3D" id="1.25.40.10">
    <property type="entry name" value="Tetratricopeptide repeat domain"/>
    <property type="match status" value="1"/>
</dbReference>
<feature type="transmembrane region" description="Helical" evidence="6">
    <location>
        <begin position="375"/>
        <end position="403"/>
    </location>
</feature>
<evidence type="ECO:0000313" key="8">
    <source>
        <dbReference type="EMBL" id="PIY68773.1"/>
    </source>
</evidence>
<dbReference type="Proteomes" id="UP000230108">
    <property type="component" value="Unassembled WGS sequence"/>
</dbReference>
<dbReference type="PROSITE" id="PS50005">
    <property type="entry name" value="TPR"/>
    <property type="match status" value="1"/>
</dbReference>
<feature type="repeat" description="TPR" evidence="5">
    <location>
        <begin position="498"/>
        <end position="531"/>
    </location>
</feature>
<dbReference type="AlphaFoldDB" id="A0A2M7QD30"/>
<keyword evidence="2 6" id="KW-0812">Transmembrane</keyword>
<feature type="transmembrane region" description="Helical" evidence="6">
    <location>
        <begin position="210"/>
        <end position="226"/>
    </location>
</feature>
<comment type="subcellular location">
    <subcellularLocation>
        <location evidence="1">Membrane</location>
        <topology evidence="1">Multi-pass membrane protein</topology>
    </subcellularLocation>
</comment>
<evidence type="ECO:0000256" key="1">
    <source>
        <dbReference type="ARBA" id="ARBA00004141"/>
    </source>
</evidence>
<dbReference type="PANTHER" id="PTHR37422">
    <property type="entry name" value="TEICHURONIC ACID BIOSYNTHESIS PROTEIN TUAE"/>
    <property type="match status" value="1"/>
</dbReference>
<dbReference type="GO" id="GO:0016020">
    <property type="term" value="C:membrane"/>
    <property type="evidence" value="ECO:0007669"/>
    <property type="project" value="UniProtKB-SubCell"/>
</dbReference>
<protein>
    <recommendedName>
        <fullName evidence="7">O-antigen ligase-related domain-containing protein</fullName>
    </recommendedName>
</protein>
<feature type="transmembrane region" description="Helical" evidence="6">
    <location>
        <begin position="96"/>
        <end position="115"/>
    </location>
</feature>
<feature type="transmembrane region" description="Helical" evidence="6">
    <location>
        <begin position="9"/>
        <end position="29"/>
    </location>
</feature>
<evidence type="ECO:0000256" key="2">
    <source>
        <dbReference type="ARBA" id="ARBA00022692"/>
    </source>
</evidence>
<organism evidence="8 9">
    <name type="scientific">Candidatus Roizmanbacteria bacterium CG_4_10_14_0_8_um_filter_39_9</name>
    <dbReference type="NCBI Taxonomy" id="1974829"/>
    <lineage>
        <taxon>Bacteria</taxon>
        <taxon>Candidatus Roizmaniibacteriota</taxon>
    </lineage>
</organism>
<dbReference type="PANTHER" id="PTHR37422:SF23">
    <property type="entry name" value="TEICHURONIC ACID BIOSYNTHESIS PROTEIN TUAE"/>
    <property type="match status" value="1"/>
</dbReference>
<feature type="transmembrane region" description="Helical" evidence="6">
    <location>
        <begin position="415"/>
        <end position="436"/>
    </location>
</feature>
<gene>
    <name evidence="8" type="ORF">COY90_04180</name>
</gene>
<evidence type="ECO:0000256" key="4">
    <source>
        <dbReference type="ARBA" id="ARBA00023136"/>
    </source>
</evidence>
<feature type="domain" description="O-antigen ligase-related" evidence="7">
    <location>
        <begin position="215"/>
        <end position="391"/>
    </location>
</feature>
<reference evidence="9" key="1">
    <citation type="submission" date="2017-09" db="EMBL/GenBank/DDBJ databases">
        <title>Depth-based differentiation of microbial function through sediment-hosted aquifers and enrichment of novel symbionts in the deep terrestrial subsurface.</title>
        <authorList>
            <person name="Probst A.J."/>
            <person name="Ladd B."/>
            <person name="Jarett J.K."/>
            <person name="Geller-Mcgrath D.E."/>
            <person name="Sieber C.M.K."/>
            <person name="Emerson J.B."/>
            <person name="Anantharaman K."/>
            <person name="Thomas B.C."/>
            <person name="Malmstrom R."/>
            <person name="Stieglmeier M."/>
            <person name="Klingl A."/>
            <person name="Woyke T."/>
            <person name="Ryan C.M."/>
            <person name="Banfield J.F."/>
        </authorList>
    </citation>
    <scope>NUCLEOTIDE SEQUENCE [LARGE SCALE GENOMIC DNA]</scope>
</reference>
<keyword evidence="4 6" id="KW-0472">Membrane</keyword>
<evidence type="ECO:0000256" key="5">
    <source>
        <dbReference type="PROSITE-ProRule" id="PRU00339"/>
    </source>
</evidence>
<evidence type="ECO:0000256" key="3">
    <source>
        <dbReference type="ARBA" id="ARBA00022989"/>
    </source>
</evidence>
<feature type="transmembrane region" description="Helical" evidence="6">
    <location>
        <begin position="232"/>
        <end position="250"/>
    </location>
</feature>
<dbReference type="SUPFAM" id="SSF48452">
    <property type="entry name" value="TPR-like"/>
    <property type="match status" value="1"/>
</dbReference>
<dbReference type="InterPro" id="IPR007016">
    <property type="entry name" value="O-antigen_ligase-rel_domated"/>
</dbReference>
<dbReference type="InterPro" id="IPR051533">
    <property type="entry name" value="WaaL-like"/>
</dbReference>
<accession>A0A2M7QD30</accession>
<keyword evidence="5" id="KW-0802">TPR repeat</keyword>
<feature type="transmembrane region" description="Helical" evidence="6">
    <location>
        <begin position="65"/>
        <end position="84"/>
    </location>
</feature>
<name>A0A2M7QD30_9BACT</name>
<evidence type="ECO:0000313" key="9">
    <source>
        <dbReference type="Proteomes" id="UP000230108"/>
    </source>
</evidence>
<dbReference type="InterPro" id="IPR019734">
    <property type="entry name" value="TPR_rpt"/>
</dbReference>
<keyword evidence="3 6" id="KW-1133">Transmembrane helix</keyword>
<proteinExistence type="predicted"/>
<feature type="transmembrane region" description="Helical" evidence="6">
    <location>
        <begin position="262"/>
        <end position="283"/>
    </location>
</feature>
<dbReference type="EMBL" id="PFLF01000089">
    <property type="protein sequence ID" value="PIY68773.1"/>
    <property type="molecule type" value="Genomic_DNA"/>
</dbReference>
<feature type="transmembrane region" description="Helical" evidence="6">
    <location>
        <begin position="442"/>
        <end position="463"/>
    </location>
</feature>
<feature type="transmembrane region" description="Helical" evidence="6">
    <location>
        <begin position="188"/>
        <end position="205"/>
    </location>
</feature>
<dbReference type="InterPro" id="IPR011990">
    <property type="entry name" value="TPR-like_helical_dom_sf"/>
</dbReference>
<feature type="transmembrane region" description="Helical" evidence="6">
    <location>
        <begin position="475"/>
        <end position="498"/>
    </location>
</feature>
<dbReference type="Pfam" id="PF04932">
    <property type="entry name" value="Wzy_C"/>
    <property type="match status" value="1"/>
</dbReference>
<comment type="caution">
    <text evidence="8">The sequence shown here is derived from an EMBL/GenBank/DDBJ whole genome shotgun (WGS) entry which is preliminary data.</text>
</comment>
<sequence>MLKTIQKYLYYALFFITPFVMYSGTSELFEFNKIIFIYFMTSCIVLIWGLRMLNERRTIFAKTPLDLPIILFVIANIFSTVFSIDQHTSLFGYYGRFNGGLISLFVYVILYYSFISFTDHIGELKQIIRKLFATTIISSSLVVLWGIPGRFGHDLSCLVFSGRFDNACWTNQFDPAARMFSTLGQPNWFGAYLAIVFFIGLFYFLKSRNRYWGIYLFLVLIGVFFSNSRSALFSVIIAGSVAILFFLLFIRSLKLPDLKKKIALGVVASVILLLIFKTGFSSIDKYLSFAFLQQKQTSPALSQKVNVAATAPTNITDSLDIRKIVWKGAIKLGMDYPLFGTGVETFAYAYYFVRPQEHNLTSEWDFLYNKAHNEYLNYFATTGFFGILTYLFFLLSVLGISIQAMRKCTDNSDKLLIALLISSWLTILITNFIGFSTTVINLYFYFIPLFILVIGNKITFPTLSKQAQKHKGDNYVSHIVLVAIFLFIVQYIASYWLADTKFAMAEVIAKTNDYQTATTLLQRALELHYEHTYEDKLSYYLANLAFVASFQKDTKSALSLQKAAEIYNEHTLQASPQNILYWKTKVKNLYIFYQISLNKDYLVTGIKALSQAQSISPTDPKIPYFQAMYYSMLYDESKDLKSRREYEDLSLVSIDQSITLKKDYFDSYLLKGQLLKKYNKKTEAKAVFTQILKDVSPGNKQVESELESL</sequence>
<feature type="transmembrane region" description="Helical" evidence="6">
    <location>
        <begin position="35"/>
        <end position="53"/>
    </location>
</feature>
<evidence type="ECO:0000259" key="7">
    <source>
        <dbReference type="Pfam" id="PF04932"/>
    </source>
</evidence>